<reference evidence="7" key="1">
    <citation type="submission" date="2022-07" db="EMBL/GenBank/DDBJ databases">
        <title>Fungi with potential for degradation of polypropylene.</title>
        <authorList>
            <person name="Gostincar C."/>
        </authorList>
    </citation>
    <scope>NUCLEOTIDE SEQUENCE</scope>
    <source>
        <strain evidence="7">EXF-13308</strain>
    </source>
</reference>
<dbReference type="Pfam" id="PF23664">
    <property type="entry name" value="Ig_Pom152"/>
    <property type="match status" value="2"/>
</dbReference>
<feature type="domain" description="Nucleoporin POM152 Ig-like" evidence="4">
    <location>
        <begin position="1176"/>
        <end position="1262"/>
    </location>
</feature>
<keyword evidence="8" id="KW-1185">Reference proteome</keyword>
<protein>
    <submittedName>
        <fullName evidence="7">Titin</fullName>
    </submittedName>
</protein>
<feature type="region of interest" description="Disordered" evidence="1">
    <location>
        <begin position="1"/>
        <end position="65"/>
    </location>
</feature>
<dbReference type="Proteomes" id="UP001174694">
    <property type="component" value="Unassembled WGS sequence"/>
</dbReference>
<dbReference type="Pfam" id="PF24527">
    <property type="entry name" value="Ig-like_Pom152_9"/>
    <property type="match status" value="1"/>
</dbReference>
<feature type="domain" description="Nucleoporin POM152 Ig-like" evidence="4">
    <location>
        <begin position="776"/>
        <end position="864"/>
    </location>
</feature>
<evidence type="ECO:0000259" key="6">
    <source>
        <dbReference type="Pfam" id="PF24527"/>
    </source>
</evidence>
<dbReference type="Pfam" id="PF24519">
    <property type="entry name" value="Ig-like_Pom152_1"/>
    <property type="match status" value="1"/>
</dbReference>
<gene>
    <name evidence="7" type="ORF">NKR23_g9967</name>
</gene>
<feature type="domain" description="Nucleoporin POM152 N-terminal transmembrane" evidence="3">
    <location>
        <begin position="74"/>
        <end position="159"/>
    </location>
</feature>
<feature type="domain" description="Nucleoporin POM152 immunoglobulin-like" evidence="2">
    <location>
        <begin position="893"/>
        <end position="984"/>
    </location>
</feature>
<dbReference type="PANTHER" id="PTHR28206:SF1">
    <property type="entry name" value="NUCLEOPORIN POM152"/>
    <property type="match status" value="1"/>
</dbReference>
<dbReference type="GO" id="GO:0070762">
    <property type="term" value="C:nuclear pore transmembrane ring"/>
    <property type="evidence" value="ECO:0007669"/>
    <property type="project" value="TreeGrafter"/>
</dbReference>
<dbReference type="InterPro" id="IPR056544">
    <property type="entry name" value="Ig_POM152"/>
</dbReference>
<dbReference type="Pfam" id="PF24097">
    <property type="entry name" value="TMD_POM152"/>
    <property type="match status" value="1"/>
</dbReference>
<feature type="domain" description="Nucleoporin POM152 immunoglobulin-like" evidence="2">
    <location>
        <begin position="570"/>
        <end position="672"/>
    </location>
</feature>
<dbReference type="InterPro" id="IPR056542">
    <property type="entry name" value="Ig-like_POM152_1st"/>
</dbReference>
<organism evidence="7 8">
    <name type="scientific">Pleurostoma richardsiae</name>
    <dbReference type="NCBI Taxonomy" id="41990"/>
    <lineage>
        <taxon>Eukaryota</taxon>
        <taxon>Fungi</taxon>
        <taxon>Dikarya</taxon>
        <taxon>Ascomycota</taxon>
        <taxon>Pezizomycotina</taxon>
        <taxon>Sordariomycetes</taxon>
        <taxon>Sordariomycetidae</taxon>
        <taxon>Calosphaeriales</taxon>
        <taxon>Pleurostomataceae</taxon>
        <taxon>Pleurostoma</taxon>
    </lineage>
</organism>
<feature type="domain" description="Nucleoporin POM152 ninth Ig-like" evidence="6">
    <location>
        <begin position="1093"/>
        <end position="1170"/>
    </location>
</feature>
<dbReference type="GO" id="GO:0006999">
    <property type="term" value="P:nuclear pore organization"/>
    <property type="evidence" value="ECO:0007669"/>
    <property type="project" value="TreeGrafter"/>
</dbReference>
<evidence type="ECO:0000313" key="7">
    <source>
        <dbReference type="EMBL" id="KAJ9134763.1"/>
    </source>
</evidence>
<evidence type="ECO:0000259" key="4">
    <source>
        <dbReference type="Pfam" id="PF24312"/>
    </source>
</evidence>
<feature type="domain" description="Nucleoporin POM152 first Ig-like" evidence="5">
    <location>
        <begin position="210"/>
        <end position="318"/>
    </location>
</feature>
<dbReference type="GO" id="GO:0017056">
    <property type="term" value="F:structural constituent of nuclear pore"/>
    <property type="evidence" value="ECO:0007669"/>
    <property type="project" value="InterPro"/>
</dbReference>
<evidence type="ECO:0000259" key="2">
    <source>
        <dbReference type="Pfam" id="PF23664"/>
    </source>
</evidence>
<dbReference type="InterPro" id="IPR056540">
    <property type="entry name" value="TMD_POM152"/>
</dbReference>
<dbReference type="AlphaFoldDB" id="A0AA38RLQ1"/>
<evidence type="ECO:0000313" key="8">
    <source>
        <dbReference type="Proteomes" id="UP001174694"/>
    </source>
</evidence>
<name>A0AA38RLQ1_9PEZI</name>
<feature type="compositionally biased region" description="Pro residues" evidence="1">
    <location>
        <begin position="26"/>
        <end position="36"/>
    </location>
</feature>
<dbReference type="EMBL" id="JANBVO010000041">
    <property type="protein sequence ID" value="KAJ9134763.1"/>
    <property type="molecule type" value="Genomic_DNA"/>
</dbReference>
<feature type="compositionally biased region" description="Low complexity" evidence="1">
    <location>
        <begin position="37"/>
        <end position="50"/>
    </location>
</feature>
<dbReference type="GO" id="GO:0006606">
    <property type="term" value="P:protein import into nucleus"/>
    <property type="evidence" value="ECO:0007669"/>
    <property type="project" value="TreeGrafter"/>
</dbReference>
<comment type="caution">
    <text evidence="7">The sequence shown here is derived from an EMBL/GenBank/DDBJ whole genome shotgun (WGS) entry which is preliminary data.</text>
</comment>
<proteinExistence type="predicted"/>
<evidence type="ECO:0000259" key="3">
    <source>
        <dbReference type="Pfam" id="PF24097"/>
    </source>
</evidence>
<dbReference type="PANTHER" id="PTHR28206">
    <property type="entry name" value="NUCLEOPORIN POM152"/>
    <property type="match status" value="1"/>
</dbReference>
<sequence>MSATPRRVSGAYPATPATTARGFRAPPTPSPTPDPPVSRSSRSSTQRSPLPLAPQNRDASAPTTEPLIPTTIIDAPTQRLYAFGVYAALFAWRLYDWVQLVDDNTESLWLFLKWVGIDFLFLFGLPELRIPWLELSQPVVVALCFIHAVLDWMLMFNIPIPFTAWLLGFVRVFYDREVSISEQYVRVSNILHNSSLIMGKQIIDILPEGSAVLNPNGDAFCLGGDYATLTIPIHFNATVPEAVELIRIDLESGNEEVLKLKKGQIREIAKLAKRQAAETDPGVVKYDYPVKKPGAYRLGRVLDEYKLEVQRKTQNTFVVPCPKARVASSPSADRCLGDLSDLSLEVEGTPPLKIVYSRTINGHDRSFHFQSLQPEGFSSPLLGSLRTSSLIIPDSEDISWARAQKVTVGLNESMNVGGDWQYSVDEVQDAFGNTAKYVSPADDPELRPKPKHLVQNFLVKERPKVWFEGCDSRNSLKVAKGESAKLPVRFNLPGRRPESTVHTLTWLFSPAGTLTKDGDHGDVVSIGSYQAKNARDQPKVSAPGLYTLKSVTCGACEGEVQEPVSCLIINPPEPTVTVRSEPIPDTCAGNSVGLRVDLDFLGTPPFVIRYDVVENGVATRQSITVSGMRHQLNLMPTVAGHHKYIFRALDDDIYKSQTLSGPDMVLEQDVKPAASAAIQYKPGQGHPGISACLDEEVEVDVLLYGDAPFTLEWEIIHDGRRRSSKVSDIADNRYTIRTDPLAQGGEYTLALTSIQDRSGCRIFLAKDTKITVRRQRPRAAFGLIDGKQRTLIREGDRARLPLRLSGEGPWKVAYKNLDHDSENLVRDTVVSENGQLIVGSRGRYELVDVFDKQCPGSVDPRASTFEVDWYPRPELMLVQTDSISQQSQKFVKQDVCEGDIDGFEIGLKGSAPYHVEYEVRHKPAQGQGSISRKDFDAALGKASIQMDTSRAGLYTYNFYSLSDYLYEPKRGSFKPVVLEQRVNAKPSAAFVKPGQSFKYCTSEQDNEDTIPITLKGVAPFYVEIEIKHQSGSSPETYRIPSIDSNTYGLQIPRQYLKLGTQQIRIRKVRDSRGCQQKLETGGPSVQIHLFDVPAIYPLETRTDYCVGERIAYTLSGTPPFDVWYSFDGAHRKAKSQTTNFRRIAEAPGEFTITTISDKASECRAAVNLTKTIHPMPSVRISKGKEERVSIHEGGEVDIIFEFWGTPPFEFTYTRSSNAKKGQRSQVLETRHDVSYEHNKVIRASQEGTYEVVAIKDRYCAFSTQNIEAKEGSQKLLKY</sequence>
<evidence type="ECO:0000259" key="5">
    <source>
        <dbReference type="Pfam" id="PF24519"/>
    </source>
</evidence>
<dbReference type="InterPro" id="IPR056543">
    <property type="entry name" value="Ig-like_POM152_9th"/>
</dbReference>
<dbReference type="InterPro" id="IPR056541">
    <property type="entry name" value="Ig-like_POM152"/>
</dbReference>
<feature type="domain" description="Nucleoporin POM152 Ig-like" evidence="4">
    <location>
        <begin position="462"/>
        <end position="566"/>
    </location>
</feature>
<dbReference type="InterPro" id="IPR037701">
    <property type="entry name" value="Pom152"/>
</dbReference>
<evidence type="ECO:0000256" key="1">
    <source>
        <dbReference type="SAM" id="MobiDB-lite"/>
    </source>
</evidence>
<accession>A0AA38RLQ1</accession>
<dbReference type="Pfam" id="PF24312">
    <property type="entry name" value="Ig-like_POM152"/>
    <property type="match status" value="3"/>
</dbReference>